<dbReference type="AlphaFoldDB" id="A0A1I7KY63"/>
<dbReference type="Pfam" id="PF13378">
    <property type="entry name" value="MR_MLE_C"/>
    <property type="match status" value="1"/>
</dbReference>
<dbReference type="GO" id="GO:0000287">
    <property type="term" value="F:magnesium ion binding"/>
    <property type="evidence" value="ECO:0007669"/>
    <property type="project" value="TreeGrafter"/>
</dbReference>
<dbReference type="Gene3D" id="3.30.390.10">
    <property type="entry name" value="Enolase-like, N-terminal domain"/>
    <property type="match status" value="1"/>
</dbReference>
<name>A0A1I7KY63_9BACL</name>
<dbReference type="InterPro" id="IPR013341">
    <property type="entry name" value="Mandelate_racemase_N_dom"/>
</dbReference>
<dbReference type="Gene3D" id="3.20.20.120">
    <property type="entry name" value="Enolase-like C-terminal domain"/>
    <property type="match status" value="1"/>
</dbReference>
<dbReference type="InterPro" id="IPR018110">
    <property type="entry name" value="Mandel_Rmase/mucon_lact_enz_CS"/>
</dbReference>
<dbReference type="SUPFAM" id="SSF51604">
    <property type="entry name" value="Enolase C-terminal domain-like"/>
    <property type="match status" value="1"/>
</dbReference>
<organism evidence="5 6">
    <name type="scientific">Alicyclobacillus macrosporangiidus</name>
    <dbReference type="NCBI Taxonomy" id="392015"/>
    <lineage>
        <taxon>Bacteria</taxon>
        <taxon>Bacillati</taxon>
        <taxon>Bacillota</taxon>
        <taxon>Bacilli</taxon>
        <taxon>Bacillales</taxon>
        <taxon>Alicyclobacillaceae</taxon>
        <taxon>Alicyclobacillus</taxon>
    </lineage>
</organism>
<dbReference type="InterPro" id="IPR046945">
    <property type="entry name" value="RHMD-like"/>
</dbReference>
<protein>
    <submittedName>
        <fullName evidence="5">D-galactarolactone cycloisomerase</fullName>
    </submittedName>
</protein>
<proteinExistence type="predicted"/>
<dbReference type="InterPro" id="IPR013342">
    <property type="entry name" value="Mandelate_racemase_C"/>
</dbReference>
<dbReference type="SFLD" id="SFLDS00001">
    <property type="entry name" value="Enolase"/>
    <property type="match status" value="1"/>
</dbReference>
<accession>A0A1I7KY63</accession>
<evidence type="ECO:0000256" key="1">
    <source>
        <dbReference type="ARBA" id="ARBA00001946"/>
    </source>
</evidence>
<evidence type="ECO:0000256" key="3">
    <source>
        <dbReference type="ARBA" id="ARBA00022842"/>
    </source>
</evidence>
<keyword evidence="6" id="KW-1185">Reference proteome</keyword>
<dbReference type="GO" id="GO:0016836">
    <property type="term" value="F:hydro-lyase activity"/>
    <property type="evidence" value="ECO:0007669"/>
    <property type="project" value="TreeGrafter"/>
</dbReference>
<gene>
    <name evidence="5" type="ORF">SAMN05421543_1215</name>
</gene>
<dbReference type="Proteomes" id="UP000183508">
    <property type="component" value="Unassembled WGS sequence"/>
</dbReference>
<dbReference type="PANTHER" id="PTHR13794:SF58">
    <property type="entry name" value="MITOCHONDRIAL ENOLASE SUPERFAMILY MEMBER 1"/>
    <property type="match status" value="1"/>
</dbReference>
<evidence type="ECO:0000259" key="4">
    <source>
        <dbReference type="SMART" id="SM00922"/>
    </source>
</evidence>
<dbReference type="GO" id="GO:0009063">
    <property type="term" value="P:amino acid catabolic process"/>
    <property type="evidence" value="ECO:0007669"/>
    <property type="project" value="InterPro"/>
</dbReference>
<dbReference type="SFLD" id="SFLDG00179">
    <property type="entry name" value="mandelate_racemase"/>
    <property type="match status" value="1"/>
</dbReference>
<dbReference type="PANTHER" id="PTHR13794">
    <property type="entry name" value="ENOLASE SUPERFAMILY, MANDELATE RACEMASE"/>
    <property type="match status" value="1"/>
</dbReference>
<dbReference type="SUPFAM" id="SSF54826">
    <property type="entry name" value="Enolase N-terminal domain-like"/>
    <property type="match status" value="1"/>
</dbReference>
<dbReference type="Pfam" id="PF02746">
    <property type="entry name" value="MR_MLE_N"/>
    <property type="match status" value="1"/>
</dbReference>
<dbReference type="EMBL" id="FPBV01000021">
    <property type="protein sequence ID" value="SFV02345.1"/>
    <property type="molecule type" value="Genomic_DNA"/>
</dbReference>
<dbReference type="PROSITE" id="PS00908">
    <property type="entry name" value="MR_MLE_1"/>
    <property type="match status" value="1"/>
</dbReference>
<dbReference type="GO" id="GO:0016052">
    <property type="term" value="P:carbohydrate catabolic process"/>
    <property type="evidence" value="ECO:0007669"/>
    <property type="project" value="TreeGrafter"/>
</dbReference>
<dbReference type="InterPro" id="IPR029065">
    <property type="entry name" value="Enolase_C-like"/>
</dbReference>
<dbReference type="SMART" id="SM00922">
    <property type="entry name" value="MR_MLE"/>
    <property type="match status" value="1"/>
</dbReference>
<dbReference type="GO" id="GO:0016853">
    <property type="term" value="F:isomerase activity"/>
    <property type="evidence" value="ECO:0007669"/>
    <property type="project" value="UniProtKB-KW"/>
</dbReference>
<dbReference type="CDD" id="cd03316">
    <property type="entry name" value="MR_like"/>
    <property type="match status" value="1"/>
</dbReference>
<evidence type="ECO:0000256" key="2">
    <source>
        <dbReference type="ARBA" id="ARBA00022723"/>
    </source>
</evidence>
<sequence>MGGRVDLAMAIRNLDCPIHCQSRQEAIHLKITDVKVYPIQSELEQPFAFSQGWVTHRGATIVQVLTDEGLVGWGEALCMGLQSPVIAAATVRSTLGPLVIGEDPTNVEVLWHRMYNHVRDYGPKGAVVGAISAIDIALWDITAQSLGVPVYKLLGGKFRDRVQAYATGFYRVDIGSKSEHARLVAEAERHRANGFQAMKVKVGFGVQDDITLMRSIRQAVGDEVTLMMDGNHAYGVIDAVRLGLGVEDLSIRWFEEPVAPEHVDGYREVRAKLNIPIAGGEAEYTVYGFRNLVGGRAVDVVQPDVCHAGGFTACRHIAALAQAYGVQVNPHVWGSSIGQMASLHLIAALPIANHALTAPEPIFEYDTSSHPFRTQLIENPIEQKDGWITVPDTPGLGVRVNLEVLERYRV</sequence>
<feature type="domain" description="Mandelate racemase/muconate lactonizing enzyme C-terminal" evidence="4">
    <location>
        <begin position="180"/>
        <end position="276"/>
    </location>
</feature>
<comment type="cofactor">
    <cofactor evidence="1">
        <name>Mg(2+)</name>
        <dbReference type="ChEBI" id="CHEBI:18420"/>
    </cofactor>
</comment>
<keyword evidence="2" id="KW-0479">Metal-binding</keyword>
<dbReference type="InterPro" id="IPR036849">
    <property type="entry name" value="Enolase-like_C_sf"/>
</dbReference>
<reference evidence="6" key="1">
    <citation type="submission" date="2016-10" db="EMBL/GenBank/DDBJ databases">
        <authorList>
            <person name="Varghese N."/>
        </authorList>
    </citation>
    <scope>NUCLEOTIDE SEQUENCE [LARGE SCALE GENOMIC DNA]</scope>
    <source>
        <strain evidence="6">DSM 17980</strain>
    </source>
</reference>
<keyword evidence="5" id="KW-0413">Isomerase</keyword>
<dbReference type="InterPro" id="IPR029017">
    <property type="entry name" value="Enolase-like_N"/>
</dbReference>
<evidence type="ECO:0000313" key="6">
    <source>
        <dbReference type="Proteomes" id="UP000183508"/>
    </source>
</evidence>
<evidence type="ECO:0000313" key="5">
    <source>
        <dbReference type="EMBL" id="SFV02345.1"/>
    </source>
</evidence>
<dbReference type="STRING" id="392015.SAMN05421543_1215"/>
<keyword evidence="3" id="KW-0460">Magnesium</keyword>